<dbReference type="RefSeq" id="WP_190294247.1">
    <property type="nucleotide sequence ID" value="NZ_JABFCZ010000043.1"/>
</dbReference>
<reference evidence="2" key="1">
    <citation type="submission" date="2020-05" db="EMBL/GenBank/DDBJ databases">
        <title>Identification of trans-AT polyketide cluster in two marine bacteria, producers of a novel glutaramide-containing polyketide sesbanimide D and analogs.</title>
        <authorList>
            <person name="Kacar D."/>
            <person name="Rodriguez P."/>
            <person name="Canedo L."/>
            <person name="Gonzalez E."/>
            <person name="Galan B."/>
            <person name="De La Calle F."/>
            <person name="Garcia J.L."/>
        </authorList>
    </citation>
    <scope>NUCLEOTIDE SEQUENCE</scope>
    <source>
        <strain evidence="2">PHM038</strain>
    </source>
</reference>
<keyword evidence="1" id="KW-1133">Transmembrane helix</keyword>
<evidence type="ECO:0000256" key="1">
    <source>
        <dbReference type="SAM" id="Phobius"/>
    </source>
</evidence>
<sequence>MYRLVPLLTSVLSTDVGRAVRRAKRSAFVYALAGLLLVAAYASALVGGGLYLAASVGAVNAALLIAAVQVAVAAVLVAILAVTDRIERRRAKRQDRSRALATAAAVSALPTLMRSKGALTVSLIGGLALLAVLRGGSEEQNTQ</sequence>
<gene>
    <name evidence="2" type="ORF">HK439_25145</name>
</gene>
<keyword evidence="1" id="KW-0472">Membrane</keyword>
<comment type="caution">
    <text evidence="2">The sequence shown here is derived from an EMBL/GenBank/DDBJ whole genome shotgun (WGS) entry which is preliminary data.</text>
</comment>
<accession>A0A926P3G9</accession>
<feature type="transmembrane region" description="Helical" evidence="1">
    <location>
        <begin position="58"/>
        <end position="83"/>
    </location>
</feature>
<keyword evidence="1" id="KW-0812">Transmembrane</keyword>
<evidence type="ECO:0000313" key="3">
    <source>
        <dbReference type="Proteomes" id="UP000598467"/>
    </source>
</evidence>
<protein>
    <submittedName>
        <fullName evidence="2">Uncharacterized protein</fullName>
    </submittedName>
</protein>
<dbReference type="Proteomes" id="UP000598467">
    <property type="component" value="Unassembled WGS sequence"/>
</dbReference>
<dbReference type="AlphaFoldDB" id="A0A926P3G9"/>
<name>A0A926P3G9_9HYPH</name>
<dbReference type="EMBL" id="JABFCZ010000043">
    <property type="protein sequence ID" value="MBD1549556.1"/>
    <property type="molecule type" value="Genomic_DNA"/>
</dbReference>
<proteinExistence type="predicted"/>
<organism evidence="2 3">
    <name type="scientific">Roseibium aggregatum</name>
    <dbReference type="NCBI Taxonomy" id="187304"/>
    <lineage>
        <taxon>Bacteria</taxon>
        <taxon>Pseudomonadati</taxon>
        <taxon>Pseudomonadota</taxon>
        <taxon>Alphaproteobacteria</taxon>
        <taxon>Hyphomicrobiales</taxon>
        <taxon>Stappiaceae</taxon>
        <taxon>Roseibium</taxon>
    </lineage>
</organism>
<evidence type="ECO:0000313" key="2">
    <source>
        <dbReference type="EMBL" id="MBD1549556.1"/>
    </source>
</evidence>
<feature type="transmembrane region" description="Helical" evidence="1">
    <location>
        <begin position="27"/>
        <end position="52"/>
    </location>
</feature>